<dbReference type="GO" id="GO:0002161">
    <property type="term" value="F:aminoacyl-tRNA deacylase activity"/>
    <property type="evidence" value="ECO:0007669"/>
    <property type="project" value="InterPro"/>
</dbReference>
<reference evidence="13" key="1">
    <citation type="submission" date="2022-02" db="EMBL/GenBank/DDBJ databases">
        <authorList>
            <person name="Henning P.M."/>
            <person name="McCubbin A.G."/>
            <person name="Shore J.S."/>
        </authorList>
    </citation>
    <scope>NUCLEOTIDE SEQUENCE</scope>
    <source>
        <strain evidence="13">F60SS</strain>
        <tissue evidence="13">Leaves</tissue>
    </source>
</reference>
<dbReference type="Gene3D" id="3.40.50.620">
    <property type="entry name" value="HUPs"/>
    <property type="match status" value="4"/>
</dbReference>
<evidence type="ECO:0000259" key="12">
    <source>
        <dbReference type="Pfam" id="PF08264"/>
    </source>
</evidence>
<evidence type="ECO:0000256" key="10">
    <source>
        <dbReference type="SAM" id="MobiDB-lite"/>
    </source>
</evidence>
<organism evidence="13 14">
    <name type="scientific">Turnera subulata</name>
    <dbReference type="NCBI Taxonomy" id="218843"/>
    <lineage>
        <taxon>Eukaryota</taxon>
        <taxon>Viridiplantae</taxon>
        <taxon>Streptophyta</taxon>
        <taxon>Embryophyta</taxon>
        <taxon>Tracheophyta</taxon>
        <taxon>Spermatophyta</taxon>
        <taxon>Magnoliopsida</taxon>
        <taxon>eudicotyledons</taxon>
        <taxon>Gunneridae</taxon>
        <taxon>Pentapetalae</taxon>
        <taxon>rosids</taxon>
        <taxon>fabids</taxon>
        <taxon>Malpighiales</taxon>
        <taxon>Passifloraceae</taxon>
        <taxon>Turnera</taxon>
    </lineage>
</organism>
<dbReference type="FunFam" id="3.40.50.620:FF:000023">
    <property type="entry name" value="Isoleucyl-tRNA synthetase,cytoplasmic"/>
    <property type="match status" value="2"/>
</dbReference>
<dbReference type="PANTHER" id="PTHR42780">
    <property type="entry name" value="SOLEUCYL-TRNA SYNTHETASE"/>
    <property type="match status" value="1"/>
</dbReference>
<dbReference type="GO" id="GO:0009791">
    <property type="term" value="P:post-embryonic development"/>
    <property type="evidence" value="ECO:0007669"/>
    <property type="project" value="UniProtKB-ARBA"/>
</dbReference>
<dbReference type="InterPro" id="IPR001412">
    <property type="entry name" value="aa-tRNA-synth_I_CS"/>
</dbReference>
<keyword evidence="3" id="KW-0436">Ligase</keyword>
<proteinExistence type="inferred from homology"/>
<dbReference type="NCBIfam" id="TIGR00392">
    <property type="entry name" value="ileS"/>
    <property type="match status" value="2"/>
</dbReference>
<dbReference type="GO" id="GO:0004822">
    <property type="term" value="F:isoleucine-tRNA ligase activity"/>
    <property type="evidence" value="ECO:0007669"/>
    <property type="project" value="UniProtKB-EC"/>
</dbReference>
<name>A0A9Q0G1Q5_9ROSI</name>
<evidence type="ECO:0000259" key="11">
    <source>
        <dbReference type="Pfam" id="PF00133"/>
    </source>
</evidence>
<dbReference type="Pfam" id="PF08264">
    <property type="entry name" value="Anticodon_1"/>
    <property type="match status" value="2"/>
</dbReference>
<dbReference type="FunFam" id="3.40.50.620:FF:000133">
    <property type="entry name" value="Isoleucyl-tRNA synthetase, cytoplasmic"/>
    <property type="match status" value="1"/>
</dbReference>
<evidence type="ECO:0000256" key="7">
    <source>
        <dbReference type="ARBA" id="ARBA00023146"/>
    </source>
</evidence>
<feature type="domain" description="Methionyl/Valyl/Leucyl/Isoleucyl-tRNA synthetase anticodon-binding" evidence="12">
    <location>
        <begin position="1859"/>
        <end position="2008"/>
    </location>
</feature>
<keyword evidence="4" id="KW-0547">Nucleotide-binding</keyword>
<reference evidence="13" key="2">
    <citation type="journal article" date="2023" name="Plants (Basel)">
        <title>Annotation of the Turnera subulata (Passifloraceae) Draft Genome Reveals the S-Locus Evolved after the Divergence of Turneroideae from Passifloroideae in a Stepwise Manner.</title>
        <authorList>
            <person name="Henning P.M."/>
            <person name="Roalson E.H."/>
            <person name="Mir W."/>
            <person name="McCubbin A.G."/>
            <person name="Shore J.S."/>
        </authorList>
    </citation>
    <scope>NUCLEOTIDE SEQUENCE</scope>
    <source>
        <strain evidence="13">F60SS</strain>
    </source>
</reference>
<dbReference type="EMBL" id="JAKUCV010003055">
    <property type="protein sequence ID" value="KAJ4840366.1"/>
    <property type="molecule type" value="Genomic_DNA"/>
</dbReference>
<evidence type="ECO:0000256" key="9">
    <source>
        <dbReference type="ARBA" id="ARBA00048359"/>
    </source>
</evidence>
<dbReference type="PROSITE" id="PS00178">
    <property type="entry name" value="AA_TRNA_LIGASE_I"/>
    <property type="match status" value="2"/>
</dbReference>
<evidence type="ECO:0000313" key="14">
    <source>
        <dbReference type="Proteomes" id="UP001141552"/>
    </source>
</evidence>
<dbReference type="InterPro" id="IPR023586">
    <property type="entry name" value="Ile-tRNA-ligase_type2"/>
</dbReference>
<dbReference type="InterPro" id="IPR009008">
    <property type="entry name" value="Val/Leu/Ile-tRNA-synth_edit"/>
</dbReference>
<evidence type="ECO:0000256" key="8">
    <source>
        <dbReference type="ARBA" id="ARBA00032665"/>
    </source>
</evidence>
<dbReference type="InterPro" id="IPR033709">
    <property type="entry name" value="Anticodon_Ile_ABEc"/>
</dbReference>
<dbReference type="SUPFAM" id="SSF47323">
    <property type="entry name" value="Anticodon-binding domain of a subclass of class I aminoacyl-tRNA synthetases"/>
    <property type="match status" value="2"/>
</dbReference>
<dbReference type="EC" id="6.1.1.5" evidence="2"/>
<gene>
    <name evidence="13" type="ORF">Tsubulata_021376</name>
</gene>
<feature type="domain" description="Methionyl/Valyl/Leucyl/Isoleucyl-tRNA synthetase anticodon-binding" evidence="12">
    <location>
        <begin position="726"/>
        <end position="875"/>
    </location>
</feature>
<keyword evidence="14" id="KW-1185">Reference proteome</keyword>
<comment type="similarity">
    <text evidence="1">Belongs to the class-I aminoacyl-tRNA synthetase family.</text>
</comment>
<protein>
    <recommendedName>
        <fullName evidence="2">isoleucine--tRNA ligase</fullName>
        <ecNumber evidence="2">6.1.1.5</ecNumber>
    </recommendedName>
    <alternativeName>
        <fullName evidence="8">Isoleucyl-tRNA synthetase</fullName>
    </alternativeName>
</protein>
<dbReference type="SUPFAM" id="SSF50677">
    <property type="entry name" value="ValRS/IleRS/LeuRS editing domain"/>
    <property type="match status" value="2"/>
</dbReference>
<feature type="domain" description="Aminoacyl-tRNA synthetase class Ia" evidence="11">
    <location>
        <begin position="19"/>
        <end position="668"/>
    </location>
</feature>
<dbReference type="HAMAP" id="MF_02003">
    <property type="entry name" value="Ile_tRNA_synth_type2"/>
    <property type="match status" value="2"/>
</dbReference>
<keyword evidence="5" id="KW-0067">ATP-binding</keyword>
<keyword evidence="7" id="KW-0030">Aminoacyl-tRNA synthetase</keyword>
<dbReference type="CDD" id="cd00818">
    <property type="entry name" value="IleRS_core"/>
    <property type="match status" value="2"/>
</dbReference>
<dbReference type="InterPro" id="IPR002300">
    <property type="entry name" value="aa-tRNA-synth_Ia"/>
</dbReference>
<dbReference type="GO" id="GO:0005524">
    <property type="term" value="F:ATP binding"/>
    <property type="evidence" value="ECO:0007669"/>
    <property type="project" value="UniProtKB-KW"/>
</dbReference>
<comment type="caution">
    <text evidence="13">The sequence shown here is derived from an EMBL/GenBank/DDBJ whole genome shotgun (WGS) entry which is preliminary data.</text>
</comment>
<evidence type="ECO:0000256" key="4">
    <source>
        <dbReference type="ARBA" id="ARBA00022741"/>
    </source>
</evidence>
<evidence type="ECO:0000256" key="5">
    <source>
        <dbReference type="ARBA" id="ARBA00022840"/>
    </source>
</evidence>
<dbReference type="GO" id="GO:0006428">
    <property type="term" value="P:isoleucyl-tRNA aminoacylation"/>
    <property type="evidence" value="ECO:0007669"/>
    <property type="project" value="InterPro"/>
</dbReference>
<accession>A0A9Q0G1Q5</accession>
<feature type="region of interest" description="Disordered" evidence="10">
    <location>
        <begin position="1408"/>
        <end position="1428"/>
    </location>
</feature>
<evidence type="ECO:0000313" key="13">
    <source>
        <dbReference type="EMBL" id="KAJ4840366.1"/>
    </source>
</evidence>
<dbReference type="CDD" id="cd07961">
    <property type="entry name" value="Anticodon_Ia_Ile_ABEc"/>
    <property type="match status" value="2"/>
</dbReference>
<dbReference type="InterPro" id="IPR014729">
    <property type="entry name" value="Rossmann-like_a/b/a_fold"/>
</dbReference>
<dbReference type="InterPro" id="IPR002301">
    <property type="entry name" value="Ile-tRNA-ligase"/>
</dbReference>
<dbReference type="Pfam" id="PF00133">
    <property type="entry name" value="tRNA-synt_1"/>
    <property type="match status" value="2"/>
</dbReference>
<dbReference type="FunFam" id="1.10.730.10:FF:000025">
    <property type="entry name" value="Isoleucine--tRNA ligase cytoplasmic"/>
    <property type="match status" value="2"/>
</dbReference>
<dbReference type="FunFam" id="3.40.50.620:FF:000105">
    <property type="entry name" value="Isoleucine--tRNA ligase cytoplasmic"/>
    <property type="match status" value="1"/>
</dbReference>
<dbReference type="Pfam" id="PF19302">
    <property type="entry name" value="DUF5915"/>
    <property type="match status" value="2"/>
</dbReference>
<evidence type="ECO:0000256" key="1">
    <source>
        <dbReference type="ARBA" id="ARBA00005594"/>
    </source>
</evidence>
<feature type="compositionally biased region" description="Low complexity" evidence="10">
    <location>
        <begin position="279"/>
        <end position="292"/>
    </location>
</feature>
<evidence type="ECO:0000256" key="2">
    <source>
        <dbReference type="ARBA" id="ARBA00013165"/>
    </source>
</evidence>
<comment type="catalytic activity">
    <reaction evidence="9">
        <text>tRNA(Ile) + L-isoleucine + ATP = L-isoleucyl-tRNA(Ile) + AMP + diphosphate</text>
        <dbReference type="Rhea" id="RHEA:11060"/>
        <dbReference type="Rhea" id="RHEA-COMP:9666"/>
        <dbReference type="Rhea" id="RHEA-COMP:9695"/>
        <dbReference type="ChEBI" id="CHEBI:30616"/>
        <dbReference type="ChEBI" id="CHEBI:33019"/>
        <dbReference type="ChEBI" id="CHEBI:58045"/>
        <dbReference type="ChEBI" id="CHEBI:78442"/>
        <dbReference type="ChEBI" id="CHEBI:78528"/>
        <dbReference type="ChEBI" id="CHEBI:456215"/>
        <dbReference type="EC" id="6.1.1.5"/>
    </reaction>
</comment>
<evidence type="ECO:0000256" key="6">
    <source>
        <dbReference type="ARBA" id="ARBA00022917"/>
    </source>
</evidence>
<dbReference type="InterPro" id="IPR009080">
    <property type="entry name" value="tRNAsynth_Ia_anticodon-bd"/>
</dbReference>
<dbReference type="Gene3D" id="1.10.730.10">
    <property type="entry name" value="Isoleucyl-tRNA Synthetase, Domain 1"/>
    <property type="match status" value="2"/>
</dbReference>
<dbReference type="GO" id="GO:0000049">
    <property type="term" value="F:tRNA binding"/>
    <property type="evidence" value="ECO:0007669"/>
    <property type="project" value="InterPro"/>
</dbReference>
<dbReference type="PRINTS" id="PR00984">
    <property type="entry name" value="TRNASYNTHILE"/>
</dbReference>
<dbReference type="GO" id="GO:0048608">
    <property type="term" value="P:reproductive structure development"/>
    <property type="evidence" value="ECO:0007669"/>
    <property type="project" value="UniProtKB-ARBA"/>
</dbReference>
<dbReference type="OrthoDB" id="1706657at2759"/>
<keyword evidence="6" id="KW-0648">Protein biosynthesis</keyword>
<feature type="region of interest" description="Disordered" evidence="10">
    <location>
        <begin position="275"/>
        <end position="296"/>
    </location>
</feature>
<feature type="domain" description="Aminoacyl-tRNA synthetase class Ia" evidence="11">
    <location>
        <begin position="1155"/>
        <end position="1803"/>
    </location>
</feature>
<evidence type="ECO:0000256" key="3">
    <source>
        <dbReference type="ARBA" id="ARBA00022598"/>
    </source>
</evidence>
<dbReference type="Proteomes" id="UP001141552">
    <property type="component" value="Unassembled WGS sequence"/>
</dbReference>
<dbReference type="PANTHER" id="PTHR42780:SF1">
    <property type="entry name" value="ISOLEUCINE--TRNA LIGASE, CYTOPLASMIC"/>
    <property type="match status" value="1"/>
</dbReference>
<sequence>MEEVSEGKDFSFPKEEERVLSFWSQIDAFNTQLKRTASCPEYTFYDGPPFATGLPHYGHILAGTIKDIVTRYKSQTGHHVPRRFGWDCHGLPVEKALEKERGIKGPLQVREMGVHNYNELCREIVLTYADQWKAIVGRTGRWIDFENGYRTMDVRFMESVWWVFAQLWEKGLVYNGVKVMPYCTDCQTLLSNHEVTDYLDLSDPEIMVTFPVVDDPDNAALVAWTTTPWTLPSNLCLCVNANFGYVKVRNKYTGKVYWVAESRVSSLPVEKPNLDAANGAAGDSKTSSSTKAKSGKKENVMDSFDLLDKVMGSQLVNKKYEPLFDYFKELSDVAFRVVADDYVTDSSGTGIVHNAPAFGEDDYRVCVENGVINKEDKMVVVVGDDGCFTKEVPDFSGRYVKDADKDIIEAVKAKNRLVRAGNLTHSYPVCYRCKHPLIYRACPSWFVKVESLKKQLLENNKETYWVPDFVKEKRFYNWVENARDWAVSRSRFWGTPLPIWKSEDGEEIVVMDSVAKLEKLSGEKVFDLHCHRIDHITIPSGRGPEFGVLRRVEGIFDCWFESGSMPYAQFHYPFENAEAFEKKFPANFVAEGIDQTRGWFYTLMVLSTALFGKPAFRNLVCNGIVLAEDGKKMSKSLANYPSPMETINDYGADALRLYLINSPVVRGEPMRFRKDGVYAVVKNVFLPWYNAYRFLVQNARRLEVEGLVPFTPVDLATLQSSSNVLDRWIGSATQGLVHFVRQEMDAYRLYTVVPYLLKFIDNLTNIYVRFNRKRLKGRTGEADCRTALSTLYNVLLTTCKVMSPFTPFFTETLYQNLRKVSPESEESIHYCSFPQVEAERDERIEKSVARMMTVIDSARIIRDRHNMPLKTPLREVKVVHPDAHFLDDIAGELREYVLEELNVRSLATSNDILEYASLRVDPKFSVLGKRLGKSMAIVAQEVKSMSQKDILAFRESGEVTIGGHCLSLTDVKIVPRFKRPDGSSEKEIDSAGDGDVLVILDLRPDESLHEAGIAREVVSRVQRLRKKLGLEPTDKVDVYFESLDEDKSVSQRVLSSHEQYVMGALGSPLLPPATLPEEVVIGKETFHDVHSMSFTISLARPCVVSTIVSSALARSLSATISLLPPPHQTTPTAAAAMEEVCEGKDFSFPREEEKILSLWSQIDAFKTQLKRTESCPEYIFYDGPPFATGLPHYGHILAGTIKDIVTRYQSLTGHHVTRRFGWDCHGLPVENEIDNKLGIKRRDQVLQMGIDKYNEECRSIVTRYVEEWETIITRTGRWIDFKNDYKTMNISFMESVWWGFSQLYKKGLVYKGFKVMPYSTGCKTVLSNFEAGQNYKDVPDPEIMVAFPIVGDPHNAALVAWTTTPWTLPSNLCLCLNANFDYVKVRNKVTGKVYVVAESRLSVLPVEKPKSNVANGPGTDSKAKTKGGKAGNVMDSFELLEKVKGSELVNKKYEPLFDYFKELSDTAFRVVADNYVTDDSGTGIVHNAPAFGEDDYRVCVENGIVNKGDNLVIVVDDDGCFTEKVTDFCGRYVKDADKDILEAVKAKGRLVKSGTLTHSYPYCYRSDTPLIYRAVPSWFVRVETLKEQLLENNRQTYWVPDYVKEKRFHNWLENARDWAISRSRFWGTPLPVWISEDGEEVVVMDSVATLEKLSGVKVFDLHRHNIDHITIPSSRGPEFGVLRRVEDVFDCWFESGSMPYAQVHYPFENVELFEQNFPGHFVAEGLDQTRGWFYTLMVLSTALFGKPTFRNLVCNGLVLAEDGKKMSKRLKNYPSPMEVINDYGADALRLYLINSPVVRAETLRFKKEGVYGVVKDVFLPWYNAYRFLVQNAKRLEVEGLASFVPMDLATLQNSSNVLDQWINSATQSLVHFVRQEMDAYRLYTVVPYLLKFLDNLTNIYVRFNRKRLKGRTGEEDCRTALSTLYNVLLTSCKVMSPFTPFFTETLYQNMRKVCPESEESIHYCSFPEVEGQRDERIELSVARMMTIIDLARNIRERHNKPLKSPLREMVVVHPDADFLDDIAGKLREYVLEELNVRSLIPCNDTLKYASLRAEPEFSVLGKRLGKSMGVVAKEVKAMSQKDILAFEKAGEVTIATHCLKLADIKVVREFKRPDGLTEKEIDAAGDGDVLVILDLRPDESLYEAGAAREVVNRIQKLRKKAGLEPTDTVEVYFESLDEDKSISQRVLNSQELYIQDALGCPLLPHTVMPPHTVVIGEETFHGIANMSFTILLARPALVFKTDAISALYAGDLKFAKNLETYLLSRDHSNLKSEFQLGNGKITVDCIENQPAVDVVLGEHVFLTTGDYFLRTKSS</sequence>
<dbReference type="InterPro" id="IPR013155">
    <property type="entry name" value="M/V/L/I-tRNA-synth_anticd-bd"/>
</dbReference>
<dbReference type="SUPFAM" id="SSF52374">
    <property type="entry name" value="Nucleotidylyl transferase"/>
    <property type="match status" value="2"/>
</dbReference>